<feature type="compositionally biased region" description="Basic residues" evidence="1">
    <location>
        <begin position="82"/>
        <end position="95"/>
    </location>
</feature>
<evidence type="ECO:0000313" key="2">
    <source>
        <dbReference type="EMBL" id="KAK4045509.1"/>
    </source>
</evidence>
<sequence length="289" mass="30925">MAASSPFAPPSIAELPASAGGFGAPPTSPPHPATASASNSGTAWRRGDIARQATRPGGRCQRDPLGFWATLRSGGGALFRGRGGRSRPRRRKGCRPRLLKGGEEVLALAAERRHFFWSDERHQPAAVGVGAVDPAERGEGGAPDHRNSDREQCPFKQARGDAGEDDRPQRENKQADAQLVARNQTRKRIGDQIENGRNKREGGEEKMPQPPEEVDGGARGTATDVSIAHMEGVESLAIGGNGRAEAVGPRTIKSRKRIASGGNLLCERHQRPQGDLGRRMRIGIELGNL</sequence>
<reference evidence="2 3" key="1">
    <citation type="journal article" date="2023" name="Nucleic Acids Res.">
        <title>The hologenome of Daphnia magna reveals possible DNA methylation and microbiome-mediated evolution of the host genome.</title>
        <authorList>
            <person name="Chaturvedi A."/>
            <person name="Li X."/>
            <person name="Dhandapani V."/>
            <person name="Marshall H."/>
            <person name="Kissane S."/>
            <person name="Cuenca-Cambronero M."/>
            <person name="Asole G."/>
            <person name="Calvet F."/>
            <person name="Ruiz-Romero M."/>
            <person name="Marangio P."/>
            <person name="Guigo R."/>
            <person name="Rago D."/>
            <person name="Mirbahai L."/>
            <person name="Eastwood N."/>
            <person name="Colbourne J.K."/>
            <person name="Zhou J."/>
            <person name="Mallon E."/>
            <person name="Orsini L."/>
        </authorList>
    </citation>
    <scope>NUCLEOTIDE SEQUENCE [LARGE SCALE GENOMIC DNA]</scope>
    <source>
        <strain evidence="2">LRV0_1</strain>
    </source>
</reference>
<feature type="compositionally biased region" description="Basic and acidic residues" evidence="1">
    <location>
        <begin position="134"/>
        <end position="174"/>
    </location>
</feature>
<feature type="region of interest" description="Disordered" evidence="1">
    <location>
        <begin position="1"/>
        <end position="95"/>
    </location>
</feature>
<evidence type="ECO:0000313" key="3">
    <source>
        <dbReference type="Proteomes" id="UP001234178"/>
    </source>
</evidence>
<organism evidence="2 3">
    <name type="scientific">Daphnia magna</name>
    <dbReference type="NCBI Taxonomy" id="35525"/>
    <lineage>
        <taxon>Eukaryota</taxon>
        <taxon>Metazoa</taxon>
        <taxon>Ecdysozoa</taxon>
        <taxon>Arthropoda</taxon>
        <taxon>Crustacea</taxon>
        <taxon>Branchiopoda</taxon>
        <taxon>Diplostraca</taxon>
        <taxon>Cladocera</taxon>
        <taxon>Anomopoda</taxon>
        <taxon>Daphniidae</taxon>
        <taxon>Daphnia</taxon>
    </lineage>
</organism>
<feature type="compositionally biased region" description="Basic and acidic residues" evidence="1">
    <location>
        <begin position="188"/>
        <end position="207"/>
    </location>
</feature>
<comment type="caution">
    <text evidence="2">The sequence shown here is derived from an EMBL/GenBank/DDBJ whole genome shotgun (WGS) entry which is preliminary data.</text>
</comment>
<name>A0ABR0BAA4_9CRUS</name>
<feature type="region of interest" description="Disordered" evidence="1">
    <location>
        <begin position="131"/>
        <end position="218"/>
    </location>
</feature>
<dbReference type="EMBL" id="JAOYFB010000044">
    <property type="protein sequence ID" value="KAK4045509.1"/>
    <property type="molecule type" value="Genomic_DNA"/>
</dbReference>
<protein>
    <submittedName>
        <fullName evidence="2">Uncharacterized protein</fullName>
    </submittedName>
</protein>
<dbReference type="Proteomes" id="UP001234178">
    <property type="component" value="Unassembled WGS sequence"/>
</dbReference>
<proteinExistence type="predicted"/>
<keyword evidence="3" id="KW-1185">Reference proteome</keyword>
<evidence type="ECO:0000256" key="1">
    <source>
        <dbReference type="SAM" id="MobiDB-lite"/>
    </source>
</evidence>
<gene>
    <name evidence="2" type="ORF">OUZ56_033133</name>
</gene>
<accession>A0ABR0BAA4</accession>